<evidence type="ECO:0000256" key="2">
    <source>
        <dbReference type="ARBA" id="ARBA00012247"/>
    </source>
</evidence>
<dbReference type="GO" id="GO:0006071">
    <property type="term" value="P:glycerol metabolic process"/>
    <property type="evidence" value="ECO:0007669"/>
    <property type="project" value="UniProtKB-KW"/>
</dbReference>
<evidence type="ECO:0000313" key="8">
    <source>
        <dbReference type="Proteomes" id="UP000244384"/>
    </source>
</evidence>
<accession>A0A2S0WHF8</accession>
<dbReference type="PROSITE" id="PS51704">
    <property type="entry name" value="GP_PDE"/>
    <property type="match status" value="1"/>
</dbReference>
<evidence type="ECO:0000256" key="5">
    <source>
        <dbReference type="ARBA" id="ARBA00022801"/>
    </source>
</evidence>
<dbReference type="CDD" id="cd08602">
    <property type="entry name" value="GDPD_ScGlpQ1_like"/>
    <property type="match status" value="1"/>
</dbReference>
<dbReference type="Proteomes" id="UP000244384">
    <property type="component" value="Chromosome"/>
</dbReference>
<reference evidence="8" key="1">
    <citation type="submission" date="2018-01" db="EMBL/GenBank/DDBJ databases">
        <authorList>
            <person name="Li J."/>
        </authorList>
    </citation>
    <scope>NUCLEOTIDE SEQUENCE [LARGE SCALE GENOMIC DNA]</scope>
    <source>
        <strain evidence="8">592</strain>
    </source>
</reference>
<gene>
    <name evidence="7" type="ORF">C3E78_00245</name>
</gene>
<proteinExistence type="inferred from homology"/>
<dbReference type="Gene3D" id="3.20.20.190">
    <property type="entry name" value="Phosphatidylinositol (PI) phosphodiesterase"/>
    <property type="match status" value="1"/>
</dbReference>
<keyword evidence="3" id="KW-0732">Signal</keyword>
<evidence type="ECO:0000256" key="4">
    <source>
        <dbReference type="ARBA" id="ARBA00022798"/>
    </source>
</evidence>
<dbReference type="PANTHER" id="PTHR43620">
    <property type="entry name" value="GLYCEROPHOSPHORYL DIESTER PHOSPHODIESTERASE"/>
    <property type="match status" value="1"/>
</dbReference>
<dbReference type="GO" id="GO:0008889">
    <property type="term" value="F:glycerophosphodiester phosphodiesterase activity"/>
    <property type="evidence" value="ECO:0007669"/>
    <property type="project" value="UniProtKB-EC"/>
</dbReference>
<organism evidence="7 8">
    <name type="scientific">Aeromicrobium chenweiae</name>
    <dbReference type="NCBI Taxonomy" id="2079793"/>
    <lineage>
        <taxon>Bacteria</taxon>
        <taxon>Bacillati</taxon>
        <taxon>Actinomycetota</taxon>
        <taxon>Actinomycetes</taxon>
        <taxon>Propionibacteriales</taxon>
        <taxon>Nocardioidaceae</taxon>
        <taxon>Aeromicrobium</taxon>
    </lineage>
</organism>
<dbReference type="OrthoDB" id="9758957at2"/>
<evidence type="ECO:0000256" key="1">
    <source>
        <dbReference type="ARBA" id="ARBA00007277"/>
    </source>
</evidence>
<evidence type="ECO:0000313" key="7">
    <source>
        <dbReference type="EMBL" id="AWB90786.1"/>
    </source>
</evidence>
<dbReference type="EMBL" id="CP026952">
    <property type="protein sequence ID" value="AWB90786.1"/>
    <property type="molecule type" value="Genomic_DNA"/>
</dbReference>
<sequence>MTLLHQPARRAVHLIAAAALATGITAVPSVAGASTTVTNDRPDHHRAQQITVFAHRGASGYRPEHTLAAYELAIRLGADYIEPDLVSTKDGVLVARHENEISGTTDVADHPEFAQRKTTKTVDGVAVSGWFTEDFTLRELRTLRAKERLPAVRPANTRYDGRFQVPTFDEVLDLAQRESRRRGRTIGVAPETKHPTYFRSIGLPLERPLLRELRRHRLDSARSKVIIQSFETSNLRALSRRTRVPLAQLTSASGAPYDLVAQGDPRTYADLMSPAGLRRVASYASWLGPEKNSVIPRDAAGFLTAPTNVVRDAHRAGLKVTVYTFRDENQFLPADFRDGTDPRTKGDVFGELRAFFEAGVDGVFADYPDSADAARDWWEDEN</sequence>
<dbReference type="PANTHER" id="PTHR43620:SF7">
    <property type="entry name" value="GLYCEROPHOSPHODIESTER PHOSPHODIESTERASE GDPD5-RELATED"/>
    <property type="match status" value="1"/>
</dbReference>
<dbReference type="AlphaFoldDB" id="A0A2S0WHF8"/>
<dbReference type="InterPro" id="IPR017946">
    <property type="entry name" value="PLC-like_Pdiesterase_TIM-brl"/>
</dbReference>
<keyword evidence="8" id="KW-1185">Reference proteome</keyword>
<accession>A0A5F2ENI7</accession>
<dbReference type="Pfam" id="PF03009">
    <property type="entry name" value="GDPD"/>
    <property type="match status" value="1"/>
</dbReference>
<comment type="catalytic activity">
    <reaction evidence="6">
        <text>a sn-glycero-3-phosphodiester + H2O = an alcohol + sn-glycerol 3-phosphate + H(+)</text>
        <dbReference type="Rhea" id="RHEA:12969"/>
        <dbReference type="ChEBI" id="CHEBI:15377"/>
        <dbReference type="ChEBI" id="CHEBI:15378"/>
        <dbReference type="ChEBI" id="CHEBI:30879"/>
        <dbReference type="ChEBI" id="CHEBI:57597"/>
        <dbReference type="ChEBI" id="CHEBI:83408"/>
        <dbReference type="EC" id="3.1.4.46"/>
    </reaction>
</comment>
<keyword evidence="5" id="KW-0378">Hydrolase</keyword>
<evidence type="ECO:0000256" key="6">
    <source>
        <dbReference type="ARBA" id="ARBA00047512"/>
    </source>
</evidence>
<keyword evidence="4" id="KW-0319">Glycerol metabolism</keyword>
<dbReference type="GO" id="GO:0006629">
    <property type="term" value="P:lipid metabolic process"/>
    <property type="evidence" value="ECO:0007669"/>
    <property type="project" value="InterPro"/>
</dbReference>
<evidence type="ECO:0000256" key="3">
    <source>
        <dbReference type="ARBA" id="ARBA00022729"/>
    </source>
</evidence>
<dbReference type="GO" id="GO:0042597">
    <property type="term" value="C:periplasmic space"/>
    <property type="evidence" value="ECO:0007669"/>
    <property type="project" value="TreeGrafter"/>
</dbReference>
<dbReference type="KEGG" id="aez:C3E78_00245"/>
<dbReference type="EC" id="3.1.4.46" evidence="2"/>
<protein>
    <recommendedName>
        <fullName evidence="2">glycerophosphodiester phosphodiesterase</fullName>
        <ecNumber evidence="2">3.1.4.46</ecNumber>
    </recommendedName>
</protein>
<comment type="similarity">
    <text evidence="1">Belongs to the glycerophosphoryl diester phosphodiesterase family.</text>
</comment>
<dbReference type="InterPro" id="IPR030395">
    <property type="entry name" value="GP_PDE_dom"/>
</dbReference>
<dbReference type="SUPFAM" id="SSF51695">
    <property type="entry name" value="PLC-like phosphodiesterases"/>
    <property type="match status" value="1"/>
</dbReference>
<dbReference type="RefSeq" id="WP_108576433.1">
    <property type="nucleotide sequence ID" value="NZ_CP026952.1"/>
</dbReference>
<name>A0A2S0WHF8_9ACTN</name>